<protein>
    <recommendedName>
        <fullName evidence="9">Peptidase S1 domain-containing protein</fullName>
    </recommendedName>
</protein>
<keyword evidence="2 8" id="KW-0645">Protease</keyword>
<dbReference type="InterPro" id="IPR018114">
    <property type="entry name" value="TRYPSIN_HIS"/>
</dbReference>
<dbReference type="InParanoid" id="A0A5N4AAF8"/>
<dbReference type="FunFam" id="2.40.10.10:FF:000077">
    <property type="entry name" value="Predicted protein"/>
    <property type="match status" value="2"/>
</dbReference>
<evidence type="ECO:0000313" key="10">
    <source>
        <dbReference type="EMBL" id="KAB0794316.1"/>
    </source>
</evidence>
<dbReference type="FunCoup" id="A0A5N4AAF8">
    <property type="interactions" value="78"/>
</dbReference>
<dbReference type="PROSITE" id="PS00134">
    <property type="entry name" value="TRYPSIN_HIS"/>
    <property type="match status" value="2"/>
</dbReference>
<dbReference type="InterPro" id="IPR050430">
    <property type="entry name" value="Peptidase_S1"/>
</dbReference>
<dbReference type="PANTHER" id="PTHR24276">
    <property type="entry name" value="POLYSERASE-RELATED"/>
    <property type="match status" value="1"/>
</dbReference>
<gene>
    <name evidence="10" type="ORF">PPYR_11155</name>
</gene>
<evidence type="ECO:0000256" key="4">
    <source>
        <dbReference type="ARBA" id="ARBA00022801"/>
    </source>
</evidence>
<evidence type="ECO:0000256" key="7">
    <source>
        <dbReference type="ARBA" id="ARBA00023157"/>
    </source>
</evidence>
<dbReference type="Pfam" id="PF00089">
    <property type="entry name" value="Trypsin"/>
    <property type="match status" value="2"/>
</dbReference>
<accession>A0A5N4AAF8</accession>
<dbReference type="GO" id="GO:0006508">
    <property type="term" value="P:proteolysis"/>
    <property type="evidence" value="ECO:0007669"/>
    <property type="project" value="UniProtKB-KW"/>
</dbReference>
<evidence type="ECO:0000256" key="3">
    <source>
        <dbReference type="ARBA" id="ARBA00022729"/>
    </source>
</evidence>
<dbReference type="PRINTS" id="PR00722">
    <property type="entry name" value="CHYMOTRYPSIN"/>
</dbReference>
<proteinExistence type="inferred from homology"/>
<evidence type="ECO:0000256" key="2">
    <source>
        <dbReference type="ARBA" id="ARBA00022670"/>
    </source>
</evidence>
<dbReference type="InterPro" id="IPR009003">
    <property type="entry name" value="Peptidase_S1_PA"/>
</dbReference>
<keyword evidence="7" id="KW-1015">Disulfide bond</keyword>
<evidence type="ECO:0000256" key="5">
    <source>
        <dbReference type="ARBA" id="ARBA00022825"/>
    </source>
</evidence>
<sequence length="633" mass="68609">MKAMLVYYVCLKPWWHLLIPIENYLIKILISPLLQNGIKGQLELSSSPFSSNMFKIVLVAVFAALAVEASPRLRVQVPQLDGRIVGGVDTTIEDYPHQISLMYYTSHICGGSIIARNLILTAAHCTYGQSARALKVRYGSSVMNKGGKVVAVVQINDHPKYNPSNIDYDVSVLKLAEDVVLSSNAQIIEMVSSNTQEGGRNAFVSGWGALYSGGPSPNQLQVVEVAEEDRSACNRAYGGKITDRMICFKNPGKDSCQGDSGGPLVSGGAQVGVVSWGYGCADARYPGVYSHLTEAAIRAHIQDILVALLFLLFHSSGRWLWLQWHGLMKAMLVYYVCLKPWWHLLIPIENYLIKILISPLLQNGIKGQLELSSSPFSSNMFKIVLVAVFAALAVEASPRLRVQVPQLDGRIVGGVDTTIEDYPHQISLMYYTSHICGGSIIARNLILTAAHCTYGQSARALKVRYGSSVMNKGGKVVAVVQINDHPKYNPSNIDYDVSVLKLAEDVVLSSNAQIIEMVSSNTQEGGRNAFVSGWGALYSGGPSPNQLQVVEVAEEDRSACNRAYGGKITDRMICFKNPGKDSCQGDSGGPLVSGGAQVGVVSWGYGCADARYPGVYSHLTEAAIRAHIVSVMN</sequence>
<evidence type="ECO:0000256" key="1">
    <source>
        <dbReference type="ARBA" id="ARBA00007664"/>
    </source>
</evidence>
<dbReference type="InterPro" id="IPR033116">
    <property type="entry name" value="TRYPSIN_SER"/>
</dbReference>
<evidence type="ECO:0000256" key="8">
    <source>
        <dbReference type="RuleBase" id="RU363034"/>
    </source>
</evidence>
<keyword evidence="4 8" id="KW-0378">Hydrolase</keyword>
<dbReference type="SMART" id="SM00020">
    <property type="entry name" value="Tryp_SPc"/>
    <property type="match status" value="2"/>
</dbReference>
<comment type="similarity">
    <text evidence="1">Belongs to the peptidase S1 family.</text>
</comment>
<dbReference type="InterPro" id="IPR043504">
    <property type="entry name" value="Peptidase_S1_PA_chymotrypsin"/>
</dbReference>
<dbReference type="PANTHER" id="PTHR24276:SF91">
    <property type="entry name" value="AT26814P-RELATED"/>
    <property type="match status" value="1"/>
</dbReference>
<name>A0A5N4AAF8_PHOPY</name>
<dbReference type="InterPro" id="IPR001314">
    <property type="entry name" value="Peptidase_S1A"/>
</dbReference>
<reference evidence="10 11" key="1">
    <citation type="journal article" date="2018" name="Elife">
        <title>Firefly genomes illuminate parallel origins of bioluminescence in beetles.</title>
        <authorList>
            <person name="Fallon T.R."/>
            <person name="Lower S.E."/>
            <person name="Chang C.H."/>
            <person name="Bessho-Uehara M."/>
            <person name="Martin G.J."/>
            <person name="Bewick A.J."/>
            <person name="Behringer M."/>
            <person name="Debat H.J."/>
            <person name="Wong I."/>
            <person name="Day J.C."/>
            <person name="Suvorov A."/>
            <person name="Silva C.J."/>
            <person name="Stanger-Hall K.F."/>
            <person name="Hall D.W."/>
            <person name="Schmitz R.J."/>
            <person name="Nelson D.R."/>
            <person name="Lewis S.M."/>
            <person name="Shigenobu S."/>
            <person name="Bybee S.M."/>
            <person name="Larracuente A.M."/>
            <person name="Oba Y."/>
            <person name="Weng J.K."/>
        </authorList>
    </citation>
    <scope>NUCLEOTIDE SEQUENCE [LARGE SCALE GENOMIC DNA]</scope>
    <source>
        <strain evidence="10">1611_PpyrPB1</strain>
        <tissue evidence="10">Whole body</tissue>
    </source>
</reference>
<dbReference type="CDD" id="cd00190">
    <property type="entry name" value="Tryp_SPc"/>
    <property type="match status" value="2"/>
</dbReference>
<organism evidence="10 11">
    <name type="scientific">Photinus pyralis</name>
    <name type="common">Common eastern firefly</name>
    <name type="synonym">Lampyris pyralis</name>
    <dbReference type="NCBI Taxonomy" id="7054"/>
    <lineage>
        <taxon>Eukaryota</taxon>
        <taxon>Metazoa</taxon>
        <taxon>Ecdysozoa</taxon>
        <taxon>Arthropoda</taxon>
        <taxon>Hexapoda</taxon>
        <taxon>Insecta</taxon>
        <taxon>Pterygota</taxon>
        <taxon>Neoptera</taxon>
        <taxon>Endopterygota</taxon>
        <taxon>Coleoptera</taxon>
        <taxon>Polyphaga</taxon>
        <taxon>Elateriformia</taxon>
        <taxon>Elateroidea</taxon>
        <taxon>Lampyridae</taxon>
        <taxon>Lampyrinae</taxon>
        <taxon>Photinus</taxon>
    </lineage>
</organism>
<keyword evidence="3" id="KW-0732">Signal</keyword>
<dbReference type="GO" id="GO:0004252">
    <property type="term" value="F:serine-type endopeptidase activity"/>
    <property type="evidence" value="ECO:0007669"/>
    <property type="project" value="InterPro"/>
</dbReference>
<dbReference type="PROSITE" id="PS00135">
    <property type="entry name" value="TRYPSIN_SER"/>
    <property type="match status" value="2"/>
</dbReference>
<keyword evidence="11" id="KW-1185">Reference proteome</keyword>
<dbReference type="SUPFAM" id="SSF50494">
    <property type="entry name" value="Trypsin-like serine proteases"/>
    <property type="match status" value="2"/>
</dbReference>
<feature type="domain" description="Peptidase S1" evidence="9">
    <location>
        <begin position="84"/>
        <end position="324"/>
    </location>
</feature>
<dbReference type="AlphaFoldDB" id="A0A5N4AAF8"/>
<comment type="caution">
    <text evidence="10">The sequence shown here is derived from an EMBL/GenBank/DDBJ whole genome shotgun (WGS) entry which is preliminary data.</text>
</comment>
<keyword evidence="5 8" id="KW-0720">Serine protease</keyword>
<dbReference type="Gene3D" id="2.40.10.10">
    <property type="entry name" value="Trypsin-like serine proteases"/>
    <property type="match status" value="2"/>
</dbReference>
<feature type="domain" description="Peptidase S1" evidence="9">
    <location>
        <begin position="411"/>
        <end position="633"/>
    </location>
</feature>
<evidence type="ECO:0000256" key="6">
    <source>
        <dbReference type="ARBA" id="ARBA00023145"/>
    </source>
</evidence>
<evidence type="ECO:0000313" key="11">
    <source>
        <dbReference type="Proteomes" id="UP000327044"/>
    </source>
</evidence>
<dbReference type="Proteomes" id="UP000327044">
    <property type="component" value="Unassembled WGS sequence"/>
</dbReference>
<dbReference type="EMBL" id="VVIM01000008">
    <property type="protein sequence ID" value="KAB0794316.1"/>
    <property type="molecule type" value="Genomic_DNA"/>
</dbReference>
<dbReference type="InterPro" id="IPR001254">
    <property type="entry name" value="Trypsin_dom"/>
</dbReference>
<evidence type="ECO:0000259" key="9">
    <source>
        <dbReference type="PROSITE" id="PS50240"/>
    </source>
</evidence>
<keyword evidence="6" id="KW-0865">Zymogen</keyword>
<dbReference type="PROSITE" id="PS50240">
    <property type="entry name" value="TRYPSIN_DOM"/>
    <property type="match status" value="2"/>
</dbReference>